<dbReference type="KEGG" id="eke:EK0264_01835"/>
<proteinExistence type="predicted"/>
<keyword evidence="4" id="KW-1185">Reference proteome</keyword>
<evidence type="ECO:0000256" key="2">
    <source>
        <dbReference type="SAM" id="Phobius"/>
    </source>
</evidence>
<accession>A0A7L4YI60</accession>
<feature type="transmembrane region" description="Helical" evidence="2">
    <location>
        <begin position="41"/>
        <end position="61"/>
    </location>
</feature>
<feature type="compositionally biased region" description="Basic and acidic residues" evidence="1">
    <location>
        <begin position="109"/>
        <end position="125"/>
    </location>
</feature>
<feature type="transmembrane region" description="Helical" evidence="2">
    <location>
        <begin position="67"/>
        <end position="86"/>
    </location>
</feature>
<dbReference type="Pfam" id="PF11239">
    <property type="entry name" value="DUF3040"/>
    <property type="match status" value="1"/>
</dbReference>
<gene>
    <name evidence="3" type="ORF">EK0264_01835</name>
</gene>
<keyword evidence="2" id="KW-0812">Transmembrane</keyword>
<keyword evidence="2" id="KW-1133">Transmembrane helix</keyword>
<evidence type="ECO:0000313" key="4">
    <source>
        <dbReference type="Proteomes" id="UP000463857"/>
    </source>
</evidence>
<name>A0A7L4YI60_9ACTN</name>
<sequence length="125" mass="13525">MALSEHEQRILDQIEQSLYAEDPKFKAAVKKSSRRGASSRHLQGAIALVILGLAVLVGGVWLQNVFVGVFGFLVMFAGGALGVRAVQSGAKLRGGSAPAADKNAAPDKSTMKDRIEDRMRRRFEE</sequence>
<protein>
    <submittedName>
        <fullName evidence="3">DUF3040 domain-containing protein</fullName>
    </submittedName>
</protein>
<feature type="region of interest" description="Disordered" evidence="1">
    <location>
        <begin position="92"/>
        <end position="125"/>
    </location>
</feature>
<dbReference type="RefSeq" id="WP_159542344.1">
    <property type="nucleotide sequence ID" value="NZ_CP047156.1"/>
</dbReference>
<organism evidence="3 4">
    <name type="scientific">Epidermidibacterium keratini</name>
    <dbReference type="NCBI Taxonomy" id="1891644"/>
    <lineage>
        <taxon>Bacteria</taxon>
        <taxon>Bacillati</taxon>
        <taxon>Actinomycetota</taxon>
        <taxon>Actinomycetes</taxon>
        <taxon>Sporichthyales</taxon>
        <taxon>Sporichthyaceae</taxon>
        <taxon>Epidermidibacterium</taxon>
    </lineage>
</organism>
<dbReference type="Proteomes" id="UP000463857">
    <property type="component" value="Chromosome"/>
</dbReference>
<dbReference type="InterPro" id="IPR021401">
    <property type="entry name" value="DUF3040"/>
</dbReference>
<dbReference type="EMBL" id="CP047156">
    <property type="protein sequence ID" value="QHB99150.1"/>
    <property type="molecule type" value="Genomic_DNA"/>
</dbReference>
<reference evidence="3 4" key="1">
    <citation type="journal article" date="2018" name="Int. J. Syst. Evol. Microbiol.">
        <title>Epidermidibacterium keratini gen. nov., sp. nov., a member of the family Sporichthyaceae, isolated from keratin epidermis.</title>
        <authorList>
            <person name="Lee D.G."/>
            <person name="Trujillo M.E."/>
            <person name="Kang S."/>
            <person name="Nam J.J."/>
            <person name="Kim Y.J."/>
        </authorList>
    </citation>
    <scope>NUCLEOTIDE SEQUENCE [LARGE SCALE GENOMIC DNA]</scope>
    <source>
        <strain evidence="3 4">EPI-7</strain>
    </source>
</reference>
<evidence type="ECO:0000256" key="1">
    <source>
        <dbReference type="SAM" id="MobiDB-lite"/>
    </source>
</evidence>
<dbReference type="AlphaFoldDB" id="A0A7L4YI60"/>
<keyword evidence="2" id="KW-0472">Membrane</keyword>
<dbReference type="InParanoid" id="A0A7L4YI60"/>
<feature type="compositionally biased region" description="Low complexity" evidence="1">
    <location>
        <begin position="94"/>
        <end position="108"/>
    </location>
</feature>
<dbReference type="OrthoDB" id="5244024at2"/>
<evidence type="ECO:0000313" key="3">
    <source>
        <dbReference type="EMBL" id="QHB99150.1"/>
    </source>
</evidence>